<comment type="caution">
    <text evidence="9">The sequence shown here is derived from an EMBL/GenBank/DDBJ whole genome shotgun (WGS) entry which is preliminary data.</text>
</comment>
<proteinExistence type="inferred from homology"/>
<dbReference type="InterPro" id="IPR038665">
    <property type="entry name" value="Voltage-dep_anion_channel_sf"/>
</dbReference>
<dbReference type="CDD" id="cd09318">
    <property type="entry name" value="TDT_SSU1"/>
    <property type="match status" value="1"/>
</dbReference>
<dbReference type="InterPro" id="IPR051629">
    <property type="entry name" value="Sulfite_efflux_TDT"/>
</dbReference>
<dbReference type="Pfam" id="PF03595">
    <property type="entry name" value="SLAC1"/>
    <property type="match status" value="1"/>
</dbReference>
<evidence type="ECO:0000256" key="2">
    <source>
        <dbReference type="ARBA" id="ARBA00008566"/>
    </source>
</evidence>
<feature type="transmembrane region" description="Helical" evidence="8">
    <location>
        <begin position="328"/>
        <end position="353"/>
    </location>
</feature>
<evidence type="ECO:0000256" key="6">
    <source>
        <dbReference type="ARBA" id="ARBA00022989"/>
    </source>
</evidence>
<evidence type="ECO:0008006" key="11">
    <source>
        <dbReference type="Google" id="ProtNLM"/>
    </source>
</evidence>
<keyword evidence="10" id="KW-1185">Reference proteome</keyword>
<dbReference type="OrthoDB" id="1099at2759"/>
<dbReference type="InterPro" id="IPR004695">
    <property type="entry name" value="SLAC1/Mae1/Ssu1/TehA"/>
</dbReference>
<keyword evidence="4" id="KW-1003">Cell membrane</keyword>
<dbReference type="PANTHER" id="PTHR31686">
    <property type="match status" value="1"/>
</dbReference>
<feature type="transmembrane region" description="Helical" evidence="8">
    <location>
        <begin position="303"/>
        <end position="322"/>
    </location>
</feature>
<sequence length="390" mass="42738">MRQTKLKSIILNFTPSWFSINMGTGILSILLMIAPHQFPGEKYIGIALYFINIALFLLFLCFTISRNIMFPWVLKLLLRHPTQCMFIGTLPMGLATIVNATLLIAVPKYGDWAIILSHVLWWIDVAITIVIVTAIPLLMFEAHKLTLQSMTAAWLLPVVPAVVAASSGALLATVLPVAQAKICIVVSYVLWGMGLGLATLILALYLHRITIHSLPNAEVIVSAFLPLGPMGQGSYGIVQLGKASKMVLSDSDMLHGTSTGEVIEIVTTLTGLLLWGFGLWWLCHGIFSVTIRALKNKMPFNMGFWGFIFPLGAYTSATIILAGQLNSAFLYILSLVFLICLVILYLVIMGLTLRNVFNATLFKAPCLADMDLSAPSQIENHNMDALDASR</sequence>
<keyword evidence="7 8" id="KW-0472">Membrane</keyword>
<comment type="subcellular location">
    <subcellularLocation>
        <location evidence="1">Cell membrane</location>
        <topology evidence="1">Multi-pass membrane protein</topology>
    </subcellularLocation>
</comment>
<keyword evidence="5 8" id="KW-0812">Transmembrane</keyword>
<evidence type="ECO:0000256" key="4">
    <source>
        <dbReference type="ARBA" id="ARBA00022475"/>
    </source>
</evidence>
<dbReference type="Gene3D" id="1.50.10.150">
    <property type="entry name" value="Voltage-dependent anion channel"/>
    <property type="match status" value="1"/>
</dbReference>
<feature type="transmembrane region" description="Helical" evidence="8">
    <location>
        <begin position="9"/>
        <end position="34"/>
    </location>
</feature>
<feature type="transmembrane region" description="Helical" evidence="8">
    <location>
        <begin position="46"/>
        <end position="64"/>
    </location>
</feature>
<feature type="transmembrane region" description="Helical" evidence="8">
    <location>
        <begin position="85"/>
        <end position="107"/>
    </location>
</feature>
<dbReference type="Proteomes" id="UP000654370">
    <property type="component" value="Unassembled WGS sequence"/>
</dbReference>
<dbReference type="GO" id="GO:0000319">
    <property type="term" value="F:sulfite transmembrane transporter activity"/>
    <property type="evidence" value="ECO:0007669"/>
    <property type="project" value="TreeGrafter"/>
</dbReference>
<dbReference type="AlphaFoldDB" id="A0A8H7PFD2"/>
<comment type="similarity">
    <text evidence="2">Belongs to the tellurite-resistance/dicarboxylate transporter (TDT) family.</text>
</comment>
<feature type="transmembrane region" description="Helical" evidence="8">
    <location>
        <begin position="184"/>
        <end position="207"/>
    </location>
</feature>
<feature type="transmembrane region" description="Helical" evidence="8">
    <location>
        <begin position="152"/>
        <end position="178"/>
    </location>
</feature>
<evidence type="ECO:0000313" key="10">
    <source>
        <dbReference type="Proteomes" id="UP000654370"/>
    </source>
</evidence>
<evidence type="ECO:0000256" key="3">
    <source>
        <dbReference type="ARBA" id="ARBA00022448"/>
    </source>
</evidence>
<evidence type="ECO:0000256" key="8">
    <source>
        <dbReference type="SAM" id="Phobius"/>
    </source>
</evidence>
<gene>
    <name evidence="9" type="ORF">INT43_000007</name>
</gene>
<dbReference type="EMBL" id="JAEPQZ010000016">
    <property type="protein sequence ID" value="KAG2172660.1"/>
    <property type="molecule type" value="Genomic_DNA"/>
</dbReference>
<keyword evidence="6 8" id="KW-1133">Transmembrane helix</keyword>
<dbReference type="FunFam" id="1.50.10.150:FF:000004">
    <property type="entry name" value="Malic acid transporter"/>
    <property type="match status" value="1"/>
</dbReference>
<feature type="transmembrane region" description="Helical" evidence="8">
    <location>
        <begin position="272"/>
        <end position="291"/>
    </location>
</feature>
<evidence type="ECO:0000256" key="5">
    <source>
        <dbReference type="ARBA" id="ARBA00022692"/>
    </source>
</evidence>
<dbReference type="PANTHER" id="PTHR31686:SF1">
    <property type="entry name" value="SULFITE EFFLUX PUMP SSU1"/>
    <property type="match status" value="1"/>
</dbReference>
<evidence type="ECO:0000313" key="9">
    <source>
        <dbReference type="EMBL" id="KAG2172660.1"/>
    </source>
</evidence>
<feature type="transmembrane region" description="Helical" evidence="8">
    <location>
        <begin position="219"/>
        <end position="238"/>
    </location>
</feature>
<evidence type="ECO:0000256" key="7">
    <source>
        <dbReference type="ARBA" id="ARBA00023136"/>
    </source>
</evidence>
<evidence type="ECO:0000256" key="1">
    <source>
        <dbReference type="ARBA" id="ARBA00004651"/>
    </source>
</evidence>
<organism evidence="9 10">
    <name type="scientific">Mortierella isabellina</name>
    <name type="common">Filamentous fungus</name>
    <name type="synonym">Umbelopsis isabellina</name>
    <dbReference type="NCBI Taxonomy" id="91625"/>
    <lineage>
        <taxon>Eukaryota</taxon>
        <taxon>Fungi</taxon>
        <taxon>Fungi incertae sedis</taxon>
        <taxon>Mucoromycota</taxon>
        <taxon>Mucoromycotina</taxon>
        <taxon>Umbelopsidomycetes</taxon>
        <taxon>Umbelopsidales</taxon>
        <taxon>Umbelopsidaceae</taxon>
        <taxon>Umbelopsis</taxon>
    </lineage>
</organism>
<dbReference type="GO" id="GO:0005886">
    <property type="term" value="C:plasma membrane"/>
    <property type="evidence" value="ECO:0007669"/>
    <property type="project" value="UniProtKB-SubCell"/>
</dbReference>
<feature type="transmembrane region" description="Helical" evidence="8">
    <location>
        <begin position="119"/>
        <end position="140"/>
    </location>
</feature>
<accession>A0A8H7PFD2</accession>
<keyword evidence="3" id="KW-0813">Transport</keyword>
<reference evidence="9" key="1">
    <citation type="submission" date="2020-12" db="EMBL/GenBank/DDBJ databases">
        <title>Metabolic potential, ecology and presence of endohyphal bacteria is reflected in genomic diversity of Mucoromycotina.</title>
        <authorList>
            <person name="Muszewska A."/>
            <person name="Okrasinska A."/>
            <person name="Steczkiewicz K."/>
            <person name="Drgas O."/>
            <person name="Orlowska M."/>
            <person name="Perlinska-Lenart U."/>
            <person name="Aleksandrzak-Piekarczyk T."/>
            <person name="Szatraj K."/>
            <person name="Zielenkiewicz U."/>
            <person name="Pilsyk S."/>
            <person name="Malc E."/>
            <person name="Mieczkowski P."/>
            <person name="Kruszewska J.S."/>
            <person name="Biernat P."/>
            <person name="Pawlowska J."/>
        </authorList>
    </citation>
    <scope>NUCLEOTIDE SEQUENCE</scope>
    <source>
        <strain evidence="9">WA0000067209</strain>
    </source>
</reference>
<name>A0A8H7PFD2_MORIS</name>
<protein>
    <recommendedName>
        <fullName evidence="11">Sulfite efflux pump SSU1</fullName>
    </recommendedName>
</protein>